<protein>
    <submittedName>
        <fullName evidence="8">MFS transporter</fullName>
    </submittedName>
</protein>
<dbReference type="GO" id="GO:0005886">
    <property type="term" value="C:plasma membrane"/>
    <property type="evidence" value="ECO:0007669"/>
    <property type="project" value="UniProtKB-SubCell"/>
</dbReference>
<evidence type="ECO:0000256" key="5">
    <source>
        <dbReference type="ARBA" id="ARBA00022847"/>
    </source>
</evidence>
<sequence length="428" mass="47219">MNTSNTSFKTLGAICIGNAMEWYDFMIYNFMLLFIAQAFFPSHNRVISLLATMASSGVALVIRPLGGVFLAVWADKHGHHKALMLVFYLMAAATMLITFTPTYTTIGLAATCVIVFARLLQGLATGGEFGISSSLLVSLSPSDKKGFYTSLQMVGQLLAILMGSSACLILTLYCSNETLYQFAWRIPFALGLLILPLGWILRRRLQREFAWKKEQKGTGQLFILVKQQKRSLLIAFSLVAGCTGSIYTLFSYMPTYCKLYLNLSLTEAYLGAAVGILVSILTIPFFGALSDRIGKKIIMLCALACYFGLIYPLLFLLNQHPGVSILILVESILGLCIGAYFGVLTITVSSLFPPSIRSTCLAVSYNSAIMLFGGFAPFIITALIEYTKNPMVFTYYQMTTVSISLMAVLSYQEERETSEHHREHLVAI</sequence>
<dbReference type="InterPro" id="IPR011701">
    <property type="entry name" value="MFS"/>
</dbReference>
<evidence type="ECO:0000256" key="7">
    <source>
        <dbReference type="ARBA" id="ARBA00023136"/>
    </source>
</evidence>
<dbReference type="RefSeq" id="WP_027227744.1">
    <property type="nucleotide sequence ID" value="NZ_CP017601.1"/>
</dbReference>
<keyword evidence="4" id="KW-0812">Transmembrane</keyword>
<dbReference type="PROSITE" id="PS50850">
    <property type="entry name" value="MFS"/>
    <property type="match status" value="1"/>
</dbReference>
<keyword evidence="2" id="KW-0813">Transport</keyword>
<comment type="subcellular location">
    <subcellularLocation>
        <location evidence="1">Cell membrane</location>
        <topology evidence="1">Multi-pass membrane protein</topology>
    </subcellularLocation>
</comment>
<evidence type="ECO:0000313" key="8">
    <source>
        <dbReference type="EMBL" id="PPK31578.1"/>
    </source>
</evidence>
<dbReference type="EMBL" id="PQWY01000010">
    <property type="protein sequence ID" value="PPK31578.1"/>
    <property type="molecule type" value="Genomic_DNA"/>
</dbReference>
<dbReference type="InterPro" id="IPR020846">
    <property type="entry name" value="MFS_dom"/>
</dbReference>
<evidence type="ECO:0000313" key="9">
    <source>
        <dbReference type="Proteomes" id="UP000239239"/>
    </source>
</evidence>
<dbReference type="AlphaFoldDB" id="A0A2S6F2C2"/>
<dbReference type="SUPFAM" id="SSF103473">
    <property type="entry name" value="MFS general substrate transporter"/>
    <property type="match status" value="1"/>
</dbReference>
<dbReference type="OrthoDB" id="3690818at2"/>
<dbReference type="Gene3D" id="1.20.1250.20">
    <property type="entry name" value="MFS general substrate transporter like domains"/>
    <property type="match status" value="2"/>
</dbReference>
<keyword evidence="3" id="KW-1003">Cell membrane</keyword>
<dbReference type="PANTHER" id="PTHR43528">
    <property type="entry name" value="ALPHA-KETOGLUTARATE PERMEASE"/>
    <property type="match status" value="1"/>
</dbReference>
<organism evidence="8 9">
    <name type="scientific">Legionella pneumophila</name>
    <dbReference type="NCBI Taxonomy" id="446"/>
    <lineage>
        <taxon>Bacteria</taxon>
        <taxon>Pseudomonadati</taxon>
        <taxon>Pseudomonadota</taxon>
        <taxon>Gammaproteobacteria</taxon>
        <taxon>Legionellales</taxon>
        <taxon>Legionellaceae</taxon>
        <taxon>Legionella</taxon>
    </lineage>
</organism>
<dbReference type="InterPro" id="IPR051084">
    <property type="entry name" value="H+-coupled_symporters"/>
</dbReference>
<reference evidence="8 9" key="1">
    <citation type="submission" date="2018-02" db="EMBL/GenBank/DDBJ databases">
        <title>Draft genome sequences of four Legionella pneumophila clinical strains isolated in Ontario.</title>
        <authorList>
            <person name="Fortuna A."/>
            <person name="Ramnarine R."/>
            <person name="Li A."/>
            <person name="Frantz C."/>
            <person name="Mallo G."/>
        </authorList>
    </citation>
    <scope>NUCLEOTIDE SEQUENCE [LARGE SCALE GENOMIC DNA]</scope>
    <source>
        <strain evidence="8 9">LG61</strain>
    </source>
</reference>
<keyword evidence="6" id="KW-1133">Transmembrane helix</keyword>
<keyword evidence="5" id="KW-0769">Symport</keyword>
<evidence type="ECO:0000256" key="6">
    <source>
        <dbReference type="ARBA" id="ARBA00022989"/>
    </source>
</evidence>
<dbReference type="Pfam" id="PF07690">
    <property type="entry name" value="MFS_1"/>
    <property type="match status" value="1"/>
</dbReference>
<dbReference type="PANTHER" id="PTHR43528:SF8">
    <property type="entry name" value="BLR0239 PROTEIN"/>
    <property type="match status" value="1"/>
</dbReference>
<proteinExistence type="predicted"/>
<accession>A0A2S6F2C2</accession>
<evidence type="ECO:0000256" key="4">
    <source>
        <dbReference type="ARBA" id="ARBA00022692"/>
    </source>
</evidence>
<name>A0A2S6F2C2_LEGPN</name>
<dbReference type="GO" id="GO:0015293">
    <property type="term" value="F:symporter activity"/>
    <property type="evidence" value="ECO:0007669"/>
    <property type="project" value="UniProtKB-KW"/>
</dbReference>
<comment type="caution">
    <text evidence="8">The sequence shown here is derived from an EMBL/GenBank/DDBJ whole genome shotgun (WGS) entry which is preliminary data.</text>
</comment>
<keyword evidence="7" id="KW-0472">Membrane</keyword>
<evidence type="ECO:0000256" key="3">
    <source>
        <dbReference type="ARBA" id="ARBA00022475"/>
    </source>
</evidence>
<dbReference type="InterPro" id="IPR036259">
    <property type="entry name" value="MFS_trans_sf"/>
</dbReference>
<evidence type="ECO:0000256" key="2">
    <source>
        <dbReference type="ARBA" id="ARBA00022448"/>
    </source>
</evidence>
<gene>
    <name evidence="8" type="ORF">C3928_05975</name>
</gene>
<evidence type="ECO:0000256" key="1">
    <source>
        <dbReference type="ARBA" id="ARBA00004651"/>
    </source>
</evidence>
<dbReference type="Proteomes" id="UP000239239">
    <property type="component" value="Unassembled WGS sequence"/>
</dbReference>